<gene>
    <name evidence="3" type="ORF">rosag_00340</name>
</gene>
<feature type="region of interest" description="Disordered" evidence="1">
    <location>
        <begin position="31"/>
        <end position="74"/>
    </location>
</feature>
<dbReference type="Proteomes" id="UP001161325">
    <property type="component" value="Unassembled WGS sequence"/>
</dbReference>
<dbReference type="RefSeq" id="WP_284347957.1">
    <property type="nucleotide sequence ID" value="NZ_BRXS01000001.1"/>
</dbReference>
<dbReference type="PROSITE" id="PS51257">
    <property type="entry name" value="PROKAR_LIPOPROTEIN"/>
    <property type="match status" value="1"/>
</dbReference>
<reference evidence="3" key="1">
    <citation type="submission" date="2022-08" db="EMBL/GenBank/DDBJ databases">
        <title>Draft genome sequencing of Roseisolibacter agri AW1220.</title>
        <authorList>
            <person name="Tobiishi Y."/>
            <person name="Tonouchi A."/>
        </authorList>
    </citation>
    <scope>NUCLEOTIDE SEQUENCE</scope>
    <source>
        <strain evidence="3">AW1220</strain>
    </source>
</reference>
<comment type="caution">
    <text evidence="3">The sequence shown here is derived from an EMBL/GenBank/DDBJ whole genome shotgun (WGS) entry which is preliminary data.</text>
</comment>
<feature type="chain" id="PRO_5041461982" evidence="2">
    <location>
        <begin position="23"/>
        <end position="174"/>
    </location>
</feature>
<evidence type="ECO:0000313" key="4">
    <source>
        <dbReference type="Proteomes" id="UP001161325"/>
    </source>
</evidence>
<proteinExistence type="predicted"/>
<evidence type="ECO:0000313" key="3">
    <source>
        <dbReference type="EMBL" id="GLC23521.1"/>
    </source>
</evidence>
<keyword evidence="4" id="KW-1185">Reference proteome</keyword>
<protein>
    <submittedName>
        <fullName evidence="3">Uncharacterized protein</fullName>
    </submittedName>
</protein>
<feature type="signal peptide" evidence="2">
    <location>
        <begin position="1"/>
        <end position="22"/>
    </location>
</feature>
<keyword evidence="2" id="KW-0732">Signal</keyword>
<evidence type="ECO:0000256" key="2">
    <source>
        <dbReference type="SAM" id="SignalP"/>
    </source>
</evidence>
<feature type="region of interest" description="Disordered" evidence="1">
    <location>
        <begin position="138"/>
        <end position="166"/>
    </location>
</feature>
<sequence>MPRRPSASFLVLVALVGATACGAVRVAGVGGRVTDDPITRTRPGMPPRQTGGPPADPRGPETPRGDLPGPASGTRYAAERRMCRTSGVPRGWVAVAYVEDSQCPARTGADSMATSMVLTRHTGWPRGTELEVCADQRTPSGWERVPREDGVDATACPGAARAGEPTTRLIRRYR</sequence>
<evidence type="ECO:0000256" key="1">
    <source>
        <dbReference type="SAM" id="MobiDB-lite"/>
    </source>
</evidence>
<dbReference type="EMBL" id="BRXS01000001">
    <property type="protein sequence ID" value="GLC23521.1"/>
    <property type="molecule type" value="Genomic_DNA"/>
</dbReference>
<name>A0AA37Q5V3_9BACT</name>
<accession>A0AA37Q5V3</accession>
<dbReference type="AlphaFoldDB" id="A0AA37Q5V3"/>
<organism evidence="3 4">
    <name type="scientific">Roseisolibacter agri</name>
    <dbReference type="NCBI Taxonomy" id="2014610"/>
    <lineage>
        <taxon>Bacteria</taxon>
        <taxon>Pseudomonadati</taxon>
        <taxon>Gemmatimonadota</taxon>
        <taxon>Gemmatimonadia</taxon>
        <taxon>Gemmatimonadales</taxon>
        <taxon>Gemmatimonadaceae</taxon>
        <taxon>Roseisolibacter</taxon>
    </lineage>
</organism>